<dbReference type="Proteomes" id="UP000582643">
    <property type="component" value="Unassembled WGS sequence"/>
</dbReference>
<dbReference type="InterPro" id="IPR011257">
    <property type="entry name" value="DNA_glycosylase"/>
</dbReference>
<reference evidence="1 2" key="1">
    <citation type="submission" date="2020-08" db="EMBL/GenBank/DDBJ databases">
        <title>Genomic Encyclopedia of Type Strains, Phase III (KMG-III): the genomes of soil and plant-associated and newly described type strains.</title>
        <authorList>
            <person name="Whitman W."/>
        </authorList>
    </citation>
    <scope>NUCLEOTIDE SEQUENCE [LARGE SCALE GENOMIC DNA]</scope>
    <source>
        <strain evidence="1 2">SFB5A</strain>
    </source>
</reference>
<evidence type="ECO:0000313" key="1">
    <source>
        <dbReference type="EMBL" id="MBB4984828.1"/>
    </source>
</evidence>
<dbReference type="RefSeq" id="WP_184932129.1">
    <property type="nucleotide sequence ID" value="NZ_JACHJY010000008.1"/>
</dbReference>
<dbReference type="SUPFAM" id="SSF48150">
    <property type="entry name" value="DNA-glycosylase"/>
    <property type="match status" value="1"/>
</dbReference>
<evidence type="ECO:0008006" key="3">
    <source>
        <dbReference type="Google" id="ProtNLM"/>
    </source>
</evidence>
<name>A0A7W7XF52_9ACTN</name>
<organism evidence="1 2">
    <name type="scientific">Streptomyces nymphaeiformis</name>
    <dbReference type="NCBI Taxonomy" id="2663842"/>
    <lineage>
        <taxon>Bacteria</taxon>
        <taxon>Bacillati</taxon>
        <taxon>Actinomycetota</taxon>
        <taxon>Actinomycetes</taxon>
        <taxon>Kitasatosporales</taxon>
        <taxon>Streptomycetaceae</taxon>
        <taxon>Streptomyces</taxon>
    </lineage>
</organism>
<dbReference type="EMBL" id="JACHJY010000008">
    <property type="protein sequence ID" value="MBB4984828.1"/>
    <property type="molecule type" value="Genomic_DNA"/>
</dbReference>
<comment type="caution">
    <text evidence="1">The sequence shown here is derived from an EMBL/GenBank/DDBJ whole genome shotgun (WGS) entry which is preliminary data.</text>
</comment>
<keyword evidence="2" id="KW-1185">Reference proteome</keyword>
<dbReference type="AlphaFoldDB" id="A0A7W7XF52"/>
<accession>A0A7W7XF52</accession>
<dbReference type="GO" id="GO:0006281">
    <property type="term" value="P:DNA repair"/>
    <property type="evidence" value="ECO:0007669"/>
    <property type="project" value="InterPro"/>
</dbReference>
<protein>
    <recommendedName>
        <fullName evidence="3">Endonuclease</fullName>
    </recommendedName>
</protein>
<dbReference type="GO" id="GO:0003824">
    <property type="term" value="F:catalytic activity"/>
    <property type="evidence" value="ECO:0007669"/>
    <property type="project" value="InterPro"/>
</dbReference>
<sequence>MDTAEGIARLLRAYGRTYAEEAGITLRDEPAPLYRLLVLTVLCSVRIRAGIATDAARELFAAGLRTPRAMADSSWRARVDALGRAHYVRYDESTATALGDGAALVLDRYRGDLRRLRARASGEPEKLRGLLQEVPRIGPVGAGVFCREAQAVWPELRPYFDERALAEAAALALPHTPAGLARHVPPKDLARLAAALVRAGLSGKEDAAEVLRAA</sequence>
<evidence type="ECO:0000313" key="2">
    <source>
        <dbReference type="Proteomes" id="UP000582643"/>
    </source>
</evidence>
<gene>
    <name evidence="1" type="ORF">GGE06_005774</name>
</gene>
<proteinExistence type="predicted"/>